<evidence type="ECO:0000259" key="6">
    <source>
        <dbReference type="PROSITE" id="PS50850"/>
    </source>
</evidence>
<keyword evidence="3 5" id="KW-1133">Transmembrane helix</keyword>
<keyword evidence="4 5" id="KW-0472">Membrane</keyword>
<feature type="transmembrane region" description="Helical" evidence="5">
    <location>
        <begin position="147"/>
        <end position="164"/>
    </location>
</feature>
<dbReference type="InterPro" id="IPR036259">
    <property type="entry name" value="MFS_trans_sf"/>
</dbReference>
<feature type="transmembrane region" description="Helical" evidence="5">
    <location>
        <begin position="208"/>
        <end position="226"/>
    </location>
</feature>
<evidence type="ECO:0000256" key="3">
    <source>
        <dbReference type="ARBA" id="ARBA00022989"/>
    </source>
</evidence>
<evidence type="ECO:0000256" key="2">
    <source>
        <dbReference type="ARBA" id="ARBA00022692"/>
    </source>
</evidence>
<keyword evidence="2 5" id="KW-0812">Transmembrane</keyword>
<name>A0AAD4KH70_9EURO</name>
<dbReference type="Gene3D" id="1.20.1250.20">
    <property type="entry name" value="MFS general substrate transporter like domains"/>
    <property type="match status" value="2"/>
</dbReference>
<reference evidence="7" key="1">
    <citation type="submission" date="2021-12" db="EMBL/GenBank/DDBJ databases">
        <title>Convergent genome expansion in fungi linked to evolution of root-endophyte symbiosis.</title>
        <authorList>
            <consortium name="DOE Joint Genome Institute"/>
            <person name="Ke Y.-H."/>
            <person name="Bonito G."/>
            <person name="Liao H.-L."/>
            <person name="Looney B."/>
            <person name="Rojas-Flechas A."/>
            <person name="Nash J."/>
            <person name="Hameed K."/>
            <person name="Schadt C."/>
            <person name="Martin F."/>
            <person name="Crous P.W."/>
            <person name="Miettinen O."/>
            <person name="Magnuson J.K."/>
            <person name="Labbe J."/>
            <person name="Jacobson D."/>
            <person name="Doktycz M.J."/>
            <person name="Veneault-Fourrey C."/>
            <person name="Kuo A."/>
            <person name="Mondo S."/>
            <person name="Calhoun S."/>
            <person name="Riley R."/>
            <person name="Ohm R."/>
            <person name="LaButti K."/>
            <person name="Andreopoulos B."/>
            <person name="Pangilinan J."/>
            <person name="Nolan M."/>
            <person name="Tritt A."/>
            <person name="Clum A."/>
            <person name="Lipzen A."/>
            <person name="Daum C."/>
            <person name="Barry K."/>
            <person name="Grigoriev I.V."/>
            <person name="Vilgalys R."/>
        </authorList>
    </citation>
    <scope>NUCLEOTIDE SEQUENCE</scope>
    <source>
        <strain evidence="7">PMI_201</strain>
    </source>
</reference>
<evidence type="ECO:0000313" key="8">
    <source>
        <dbReference type="Proteomes" id="UP001201262"/>
    </source>
</evidence>
<dbReference type="Proteomes" id="UP001201262">
    <property type="component" value="Unassembled WGS sequence"/>
</dbReference>
<feature type="domain" description="Major facilitator superfamily (MFS) profile" evidence="6">
    <location>
        <begin position="51"/>
        <end position="465"/>
    </location>
</feature>
<evidence type="ECO:0000256" key="4">
    <source>
        <dbReference type="ARBA" id="ARBA00023136"/>
    </source>
</evidence>
<dbReference type="GO" id="GO:0035879">
    <property type="term" value="P:plasma membrane lactate transport"/>
    <property type="evidence" value="ECO:0007669"/>
    <property type="project" value="TreeGrafter"/>
</dbReference>
<evidence type="ECO:0000256" key="1">
    <source>
        <dbReference type="ARBA" id="ARBA00004141"/>
    </source>
</evidence>
<feature type="transmembrane region" description="Helical" evidence="5">
    <location>
        <begin position="313"/>
        <end position="334"/>
    </location>
</feature>
<dbReference type="CDD" id="cd17316">
    <property type="entry name" value="MFS_SV2_like"/>
    <property type="match status" value="1"/>
</dbReference>
<dbReference type="GeneID" id="70242194"/>
<dbReference type="Pfam" id="PF00083">
    <property type="entry name" value="Sugar_tr"/>
    <property type="match status" value="1"/>
</dbReference>
<dbReference type="PROSITE" id="PS50850">
    <property type="entry name" value="MFS"/>
    <property type="match status" value="1"/>
</dbReference>
<gene>
    <name evidence="7" type="ORF">BGW36DRAFT_303725</name>
</gene>
<feature type="transmembrane region" description="Helical" evidence="5">
    <location>
        <begin position="118"/>
        <end position="141"/>
    </location>
</feature>
<accession>A0AAD4KH70</accession>
<dbReference type="InterPro" id="IPR020846">
    <property type="entry name" value="MFS_dom"/>
</dbReference>
<feature type="transmembrane region" description="Helical" evidence="5">
    <location>
        <begin position="364"/>
        <end position="385"/>
    </location>
</feature>
<feature type="transmembrane region" description="Helical" evidence="5">
    <location>
        <begin position="341"/>
        <end position="358"/>
    </location>
</feature>
<dbReference type="AlphaFoldDB" id="A0AAD4KH70"/>
<feature type="transmembrane region" description="Helical" evidence="5">
    <location>
        <begin position="273"/>
        <end position="293"/>
    </location>
</feature>
<dbReference type="PANTHER" id="PTHR23508:SF10">
    <property type="entry name" value="CARBOXYLIC ACID TRANSPORTER PROTEIN HOMOLOG"/>
    <property type="match status" value="1"/>
</dbReference>
<dbReference type="PANTHER" id="PTHR23508">
    <property type="entry name" value="CARBOXYLIC ACID TRANSPORTER PROTEIN HOMOLOG"/>
    <property type="match status" value="1"/>
</dbReference>
<comment type="subcellular location">
    <subcellularLocation>
        <location evidence="1">Membrane</location>
        <topology evidence="1">Multi-pass membrane protein</topology>
    </subcellularLocation>
</comment>
<dbReference type="RefSeq" id="XP_046068265.1">
    <property type="nucleotide sequence ID" value="XM_046211907.1"/>
</dbReference>
<protein>
    <submittedName>
        <fullName evidence="7">Carboxylic acid transporter</fullName>
    </submittedName>
</protein>
<dbReference type="GO" id="GO:0015355">
    <property type="term" value="F:secondary active monocarboxylate transmembrane transporter activity"/>
    <property type="evidence" value="ECO:0007669"/>
    <property type="project" value="TreeGrafter"/>
</dbReference>
<dbReference type="SUPFAM" id="SSF103473">
    <property type="entry name" value="MFS general substrate transporter"/>
    <property type="match status" value="1"/>
</dbReference>
<evidence type="ECO:0000313" key="7">
    <source>
        <dbReference type="EMBL" id="KAH8692268.1"/>
    </source>
</evidence>
<proteinExistence type="predicted"/>
<comment type="caution">
    <text evidence="7">The sequence shown here is derived from an EMBL/GenBank/DDBJ whole genome shotgun (WGS) entry which is preliminary data.</text>
</comment>
<organism evidence="7 8">
    <name type="scientific">Talaromyces proteolyticus</name>
    <dbReference type="NCBI Taxonomy" id="1131652"/>
    <lineage>
        <taxon>Eukaryota</taxon>
        <taxon>Fungi</taxon>
        <taxon>Dikarya</taxon>
        <taxon>Ascomycota</taxon>
        <taxon>Pezizomycotina</taxon>
        <taxon>Eurotiomycetes</taxon>
        <taxon>Eurotiomycetidae</taxon>
        <taxon>Eurotiales</taxon>
        <taxon>Trichocomaceae</taxon>
        <taxon>Talaromyces</taxon>
        <taxon>Talaromyces sect. Bacilispori</taxon>
    </lineage>
</organism>
<keyword evidence="8" id="KW-1185">Reference proteome</keyword>
<evidence type="ECO:0000256" key="5">
    <source>
        <dbReference type="SAM" id="Phobius"/>
    </source>
</evidence>
<dbReference type="GO" id="GO:0005886">
    <property type="term" value="C:plasma membrane"/>
    <property type="evidence" value="ECO:0007669"/>
    <property type="project" value="TreeGrafter"/>
</dbReference>
<feature type="transmembrane region" description="Helical" evidence="5">
    <location>
        <begin position="441"/>
        <end position="461"/>
    </location>
</feature>
<feature type="transmembrane region" description="Helical" evidence="5">
    <location>
        <begin position="397"/>
        <end position="421"/>
    </location>
</feature>
<dbReference type="InterPro" id="IPR005828">
    <property type="entry name" value="MFS_sugar_transport-like"/>
</dbReference>
<dbReference type="EMBL" id="JAJTJA010000011">
    <property type="protein sequence ID" value="KAH8692268.1"/>
    <property type="molecule type" value="Genomic_DNA"/>
</dbReference>
<sequence length="523" mass="57206">MKNHMDLSWFYSRSQIAVYFSTRLSSLRPHKSKLRNPISILQELNRHQWLMFLCGFLARAWDSFDNYSVSMTVTELEKAFNADNKGISWSMTITMMLRPVGAIMTGICSDRYGRKWPLVLNLSFLVFLELVSGFCNTLPQFLGVRSLYGIAMGGVFGPAAATALEDLPYDARGVLSGCFELSSAMGNLLAAGMYCALVPTTSHGWRSLYWFGAGPPMLIIALRCWLPETRCFRAMKAEREAEAAELSAMEQAQSKSSLQAFISDTAKALKNNWVLLLYIVFLLAAIISCAHGSSDFFPTFLKDQAQLSTIKTTVITISGQLGGFVGGVITGYASSIMGRRLTMMTACVFGGALIPAYIMPRGMALAASTFFQQFFIGGVLGPVPIHLLELSPQAIRTLVVGVAYQLGSLASSATPTIQAIIVQRFPLPDGKNGMKRFNYGLAIAIFMGAGLALMVLFLVLGPEMSHEEREKEAEAAKQRDRMILDGLSLEQSIEKGSVLEGEMLETKLGEEGISGIKCIECAH</sequence>